<name>A0AAD9FVL2_PAPLA</name>
<gene>
    <name evidence="1" type="ORF">DB88DRAFT_476554</name>
</gene>
<accession>A0AAD9FVL2</accession>
<protein>
    <recommendedName>
        <fullName evidence="3">DUF1748-domain-containing protein</fullName>
    </recommendedName>
</protein>
<dbReference type="InterPro" id="IPR013726">
    <property type="entry name" value="Mitofissin"/>
</dbReference>
<organism evidence="1 2">
    <name type="scientific">Papiliotrema laurentii</name>
    <name type="common">Cryptococcus laurentii</name>
    <dbReference type="NCBI Taxonomy" id="5418"/>
    <lineage>
        <taxon>Eukaryota</taxon>
        <taxon>Fungi</taxon>
        <taxon>Dikarya</taxon>
        <taxon>Basidiomycota</taxon>
        <taxon>Agaricomycotina</taxon>
        <taxon>Tremellomycetes</taxon>
        <taxon>Tremellales</taxon>
        <taxon>Rhynchogastremaceae</taxon>
        <taxon>Papiliotrema</taxon>
    </lineage>
</organism>
<reference evidence="1" key="1">
    <citation type="submission" date="2023-02" db="EMBL/GenBank/DDBJ databases">
        <title>Identification and recombinant expression of a fungal hydrolase from Papiliotrema laurentii that hydrolyzes apple cutin and clears colloidal polyester polyurethane.</title>
        <authorList>
            <consortium name="DOE Joint Genome Institute"/>
            <person name="Roman V.A."/>
            <person name="Bojanowski C."/>
            <person name="Crable B.R."/>
            <person name="Wagner D.N."/>
            <person name="Hung C.S."/>
            <person name="Nadeau L.J."/>
            <person name="Schratz L."/>
            <person name="Haridas S."/>
            <person name="Pangilinan J."/>
            <person name="Lipzen A."/>
            <person name="Na H."/>
            <person name="Yan M."/>
            <person name="Ng V."/>
            <person name="Grigoriev I.V."/>
            <person name="Spatafora J.W."/>
            <person name="Barlow D."/>
            <person name="Biffinger J."/>
            <person name="Kelley-Loughnane N."/>
            <person name="Varaljay V.A."/>
            <person name="Crookes-Goodson W.J."/>
        </authorList>
    </citation>
    <scope>NUCLEOTIDE SEQUENCE</scope>
    <source>
        <strain evidence="1">5307AH</strain>
    </source>
</reference>
<keyword evidence="2" id="KW-1185">Reference proteome</keyword>
<evidence type="ECO:0008006" key="3">
    <source>
        <dbReference type="Google" id="ProtNLM"/>
    </source>
</evidence>
<evidence type="ECO:0000313" key="2">
    <source>
        <dbReference type="Proteomes" id="UP001182556"/>
    </source>
</evidence>
<dbReference type="PANTHER" id="PTHR28075:SF3">
    <property type="entry name" value="DUF1748-DOMAIN-CONTAINING PROTEIN"/>
    <property type="match status" value="1"/>
</dbReference>
<comment type="caution">
    <text evidence="1">The sequence shown here is derived from an EMBL/GenBank/DDBJ whole genome shotgun (WGS) entry which is preliminary data.</text>
</comment>
<proteinExistence type="predicted"/>
<dbReference type="AlphaFoldDB" id="A0AAD9FVL2"/>
<evidence type="ECO:0000313" key="1">
    <source>
        <dbReference type="EMBL" id="KAK1927062.1"/>
    </source>
</evidence>
<dbReference type="PANTHER" id="PTHR28075">
    <property type="entry name" value="CHROMOSOME 16, WHOLE GENOME SHOTGUN SEQUENCE"/>
    <property type="match status" value="1"/>
</dbReference>
<dbReference type="Proteomes" id="UP001182556">
    <property type="component" value="Unassembled WGS sequence"/>
</dbReference>
<dbReference type="Pfam" id="PF08520">
    <property type="entry name" value="Mitofissin"/>
    <property type="match status" value="1"/>
</dbReference>
<dbReference type="GO" id="GO:0005737">
    <property type="term" value="C:cytoplasm"/>
    <property type="evidence" value="ECO:0007669"/>
    <property type="project" value="TreeGrafter"/>
</dbReference>
<dbReference type="EMBL" id="JAODAN010000001">
    <property type="protein sequence ID" value="KAK1927062.1"/>
    <property type="molecule type" value="Genomic_DNA"/>
</dbReference>
<sequence>MVLGRLAHYAFDALAISTVLAGVKKSTGFAPDTEQIPDSSLRSLANSYFGAGETIFNIVAGQSVTSSYFKKP</sequence>